<accession>A0ACB6SAT3</accession>
<proteinExistence type="predicted"/>
<organism evidence="1 2">
    <name type="scientific">Macroventuria anomochaeta</name>
    <dbReference type="NCBI Taxonomy" id="301207"/>
    <lineage>
        <taxon>Eukaryota</taxon>
        <taxon>Fungi</taxon>
        <taxon>Dikarya</taxon>
        <taxon>Ascomycota</taxon>
        <taxon>Pezizomycotina</taxon>
        <taxon>Dothideomycetes</taxon>
        <taxon>Pleosporomycetidae</taxon>
        <taxon>Pleosporales</taxon>
        <taxon>Pleosporineae</taxon>
        <taxon>Didymellaceae</taxon>
        <taxon>Macroventuria</taxon>
    </lineage>
</organism>
<comment type="caution">
    <text evidence="1">The sequence shown here is derived from an EMBL/GenBank/DDBJ whole genome shotgun (WGS) entry which is preliminary data.</text>
</comment>
<gene>
    <name evidence="1" type="ORF">BU25DRAFT_226606</name>
</gene>
<evidence type="ECO:0000313" key="1">
    <source>
        <dbReference type="EMBL" id="KAF2631241.1"/>
    </source>
</evidence>
<sequence>MSNSKACNASQNIVDASTADLDARSESLFAALVPHEEDDHSSRIYRRFKASNIPRNIRAAAKPAKSLAAAWHIRMMPKMMTVTDMNLATRERCSSRIDAVSQQESCCHLYQLLPIDENVRRVLESTLLFDTHNGLPQQPCAYSTAKCTIVPNWTCALVSKVV</sequence>
<keyword evidence="2" id="KW-1185">Reference proteome</keyword>
<dbReference type="Proteomes" id="UP000799754">
    <property type="component" value="Unassembled WGS sequence"/>
</dbReference>
<evidence type="ECO:0000313" key="2">
    <source>
        <dbReference type="Proteomes" id="UP000799754"/>
    </source>
</evidence>
<name>A0ACB6SAT3_9PLEO</name>
<reference evidence="1" key="1">
    <citation type="journal article" date="2020" name="Stud. Mycol.">
        <title>101 Dothideomycetes genomes: a test case for predicting lifestyles and emergence of pathogens.</title>
        <authorList>
            <person name="Haridas S."/>
            <person name="Albert R."/>
            <person name="Binder M."/>
            <person name="Bloem J."/>
            <person name="Labutti K."/>
            <person name="Salamov A."/>
            <person name="Andreopoulos B."/>
            <person name="Baker S."/>
            <person name="Barry K."/>
            <person name="Bills G."/>
            <person name="Bluhm B."/>
            <person name="Cannon C."/>
            <person name="Castanera R."/>
            <person name="Culley D."/>
            <person name="Daum C."/>
            <person name="Ezra D."/>
            <person name="Gonzalez J."/>
            <person name="Henrissat B."/>
            <person name="Kuo A."/>
            <person name="Liang C."/>
            <person name="Lipzen A."/>
            <person name="Lutzoni F."/>
            <person name="Magnuson J."/>
            <person name="Mondo S."/>
            <person name="Nolan M."/>
            <person name="Ohm R."/>
            <person name="Pangilinan J."/>
            <person name="Park H.-J."/>
            <person name="Ramirez L."/>
            <person name="Alfaro M."/>
            <person name="Sun H."/>
            <person name="Tritt A."/>
            <person name="Yoshinaga Y."/>
            <person name="Zwiers L.-H."/>
            <person name="Turgeon B."/>
            <person name="Goodwin S."/>
            <person name="Spatafora J."/>
            <person name="Crous P."/>
            <person name="Grigoriev I."/>
        </authorList>
    </citation>
    <scope>NUCLEOTIDE SEQUENCE</scope>
    <source>
        <strain evidence="1">CBS 525.71</strain>
    </source>
</reference>
<protein>
    <submittedName>
        <fullName evidence="1">Uncharacterized protein</fullName>
    </submittedName>
</protein>
<dbReference type="EMBL" id="MU006705">
    <property type="protein sequence ID" value="KAF2631241.1"/>
    <property type="molecule type" value="Genomic_DNA"/>
</dbReference>